<feature type="region of interest" description="Disordered" evidence="1">
    <location>
        <begin position="93"/>
        <end position="112"/>
    </location>
</feature>
<keyword evidence="3" id="KW-1185">Reference proteome</keyword>
<comment type="caution">
    <text evidence="2">The sequence shown here is derived from an EMBL/GenBank/DDBJ whole genome shotgun (WGS) entry which is preliminary data.</text>
</comment>
<feature type="region of interest" description="Disordered" evidence="1">
    <location>
        <begin position="1"/>
        <end position="27"/>
    </location>
</feature>
<feature type="compositionally biased region" description="Polar residues" evidence="1">
    <location>
        <begin position="17"/>
        <end position="27"/>
    </location>
</feature>
<reference evidence="2 3" key="1">
    <citation type="journal article" date="2020" name="ISME J.">
        <title>Uncovering the hidden diversity of litter-decomposition mechanisms in mushroom-forming fungi.</title>
        <authorList>
            <person name="Floudas D."/>
            <person name="Bentzer J."/>
            <person name="Ahren D."/>
            <person name="Johansson T."/>
            <person name="Persson P."/>
            <person name="Tunlid A."/>
        </authorList>
    </citation>
    <scope>NUCLEOTIDE SEQUENCE [LARGE SCALE GENOMIC DNA]</scope>
    <source>
        <strain evidence="2 3">CBS 101986</strain>
    </source>
</reference>
<sequence>MTKAPSYAPSHLRPVVESTSKADPTTMATTPHFPWDRFNHSPSMIIPATTVFTSPSLTSPLSHTRLKRVASKPSHLLLLLYDLRLVALHTSDPSAHNHQQSPETGAPSSLDHRSIVRETFSSNLPEEIHESLPCVPPRRPSQRDHRVRFNSDEPSPTSAVVSPFPPLSRFLLHRFALDPDLLGRNPAYASRQSLPLLSTGQSIARRRGWRELCVGSEPWQLLLRPLRWRGRVSVRRQEVKKRARRDQLRAPLLLNNDRAS</sequence>
<organism evidence="2 3">
    <name type="scientific">Psilocybe cf. subviscida</name>
    <dbReference type="NCBI Taxonomy" id="2480587"/>
    <lineage>
        <taxon>Eukaryota</taxon>
        <taxon>Fungi</taxon>
        <taxon>Dikarya</taxon>
        <taxon>Basidiomycota</taxon>
        <taxon>Agaricomycotina</taxon>
        <taxon>Agaricomycetes</taxon>
        <taxon>Agaricomycetidae</taxon>
        <taxon>Agaricales</taxon>
        <taxon>Agaricineae</taxon>
        <taxon>Strophariaceae</taxon>
        <taxon>Psilocybe</taxon>
    </lineage>
</organism>
<feature type="compositionally biased region" description="Basic and acidic residues" evidence="1">
    <location>
        <begin position="141"/>
        <end position="151"/>
    </location>
</feature>
<name>A0A8H5BKR0_9AGAR</name>
<feature type="region of interest" description="Disordered" evidence="1">
    <location>
        <begin position="127"/>
        <end position="160"/>
    </location>
</feature>
<evidence type="ECO:0000313" key="3">
    <source>
        <dbReference type="Proteomes" id="UP000567179"/>
    </source>
</evidence>
<feature type="compositionally biased region" description="Polar residues" evidence="1">
    <location>
        <begin position="93"/>
        <end position="107"/>
    </location>
</feature>
<dbReference type="Proteomes" id="UP000567179">
    <property type="component" value="Unassembled WGS sequence"/>
</dbReference>
<proteinExistence type="predicted"/>
<protein>
    <submittedName>
        <fullName evidence="2">Uncharacterized protein</fullName>
    </submittedName>
</protein>
<evidence type="ECO:0000313" key="2">
    <source>
        <dbReference type="EMBL" id="KAF5324308.1"/>
    </source>
</evidence>
<dbReference type="AlphaFoldDB" id="A0A8H5BKR0"/>
<dbReference type="EMBL" id="JAACJJ010000016">
    <property type="protein sequence ID" value="KAF5324308.1"/>
    <property type="molecule type" value="Genomic_DNA"/>
</dbReference>
<accession>A0A8H5BKR0</accession>
<evidence type="ECO:0000256" key="1">
    <source>
        <dbReference type="SAM" id="MobiDB-lite"/>
    </source>
</evidence>
<gene>
    <name evidence="2" type="ORF">D9619_011291</name>
</gene>